<dbReference type="InterPro" id="IPR020841">
    <property type="entry name" value="PKS_Beta-ketoAc_synthase_dom"/>
</dbReference>
<dbReference type="EMBL" id="JBEFKJ010000004">
    <property type="protein sequence ID" value="KAL2046124.1"/>
    <property type="molecule type" value="Genomic_DNA"/>
</dbReference>
<dbReference type="InterPro" id="IPR014030">
    <property type="entry name" value="Ketoacyl_synth_N"/>
</dbReference>
<keyword evidence="5" id="KW-1185">Reference proteome</keyword>
<dbReference type="CDD" id="cd00833">
    <property type="entry name" value="PKS"/>
    <property type="match status" value="1"/>
</dbReference>
<protein>
    <recommendedName>
        <fullName evidence="3">Ketosynthase family 3 (KS3) domain-containing protein</fullName>
    </recommendedName>
</protein>
<dbReference type="SMART" id="SM00825">
    <property type="entry name" value="PKS_KS"/>
    <property type="match status" value="1"/>
</dbReference>
<dbReference type="PANTHER" id="PTHR43775:SF37">
    <property type="entry name" value="SI:DKEY-61P9.11"/>
    <property type="match status" value="1"/>
</dbReference>
<reference evidence="4 5" key="1">
    <citation type="submission" date="2024-09" db="EMBL/GenBank/DDBJ databases">
        <title>Rethinking Asexuality: The Enigmatic Case of Functional Sexual Genes in Lepraria (Stereocaulaceae).</title>
        <authorList>
            <person name="Doellman M."/>
            <person name="Sun Y."/>
            <person name="Barcenas-Pena A."/>
            <person name="Lumbsch H.T."/>
            <person name="Grewe F."/>
        </authorList>
    </citation>
    <scope>NUCLEOTIDE SEQUENCE [LARGE SCALE GENOMIC DNA]</scope>
    <source>
        <strain evidence="4 5">Mercado 3170</strain>
    </source>
</reference>
<dbReference type="PROSITE" id="PS52004">
    <property type="entry name" value="KS3_2"/>
    <property type="match status" value="1"/>
</dbReference>
<evidence type="ECO:0000256" key="1">
    <source>
        <dbReference type="ARBA" id="ARBA00022450"/>
    </source>
</evidence>
<dbReference type="InterPro" id="IPR016039">
    <property type="entry name" value="Thiolase-like"/>
</dbReference>
<name>A0ABR4AK20_9LECA</name>
<gene>
    <name evidence="4" type="ORF">N7G274_001571</name>
</gene>
<accession>A0ABR4AK20</accession>
<sequence length="179" mass="19411">MSPREAIQMEPLQKLLLMSSYEALEMAGYGQHSPSTASQRVSTHIGQGRNDWRCVNKCQSIDIYYTPSSTRALYLGRINYHFKWERTSYNLNTACASSSTVISLACSALLARKRGTAVAGGRSISAAPHNIAGLSNGGLLSPTGKCKNFQDGADGYRRREGVGLVVLKHLVDAIAENDS</sequence>
<dbReference type="PANTHER" id="PTHR43775">
    <property type="entry name" value="FATTY ACID SYNTHASE"/>
    <property type="match status" value="1"/>
</dbReference>
<dbReference type="Gene3D" id="3.40.47.10">
    <property type="match status" value="1"/>
</dbReference>
<evidence type="ECO:0000313" key="4">
    <source>
        <dbReference type="EMBL" id="KAL2046124.1"/>
    </source>
</evidence>
<feature type="domain" description="Ketosynthase family 3 (KS3)" evidence="3">
    <location>
        <begin position="1"/>
        <end position="179"/>
    </location>
</feature>
<proteinExistence type="predicted"/>
<dbReference type="InterPro" id="IPR050091">
    <property type="entry name" value="PKS_NRPS_Biosynth_Enz"/>
</dbReference>
<evidence type="ECO:0000313" key="5">
    <source>
        <dbReference type="Proteomes" id="UP001590950"/>
    </source>
</evidence>
<organism evidence="4 5">
    <name type="scientific">Stereocaulon virgatum</name>
    <dbReference type="NCBI Taxonomy" id="373712"/>
    <lineage>
        <taxon>Eukaryota</taxon>
        <taxon>Fungi</taxon>
        <taxon>Dikarya</taxon>
        <taxon>Ascomycota</taxon>
        <taxon>Pezizomycotina</taxon>
        <taxon>Lecanoromycetes</taxon>
        <taxon>OSLEUM clade</taxon>
        <taxon>Lecanoromycetidae</taxon>
        <taxon>Lecanorales</taxon>
        <taxon>Lecanorineae</taxon>
        <taxon>Stereocaulaceae</taxon>
        <taxon>Stereocaulon</taxon>
    </lineage>
</organism>
<evidence type="ECO:0000259" key="3">
    <source>
        <dbReference type="PROSITE" id="PS52004"/>
    </source>
</evidence>
<dbReference type="Pfam" id="PF00109">
    <property type="entry name" value="ketoacyl-synt"/>
    <property type="match status" value="1"/>
</dbReference>
<dbReference type="Proteomes" id="UP001590950">
    <property type="component" value="Unassembled WGS sequence"/>
</dbReference>
<keyword evidence="2" id="KW-0597">Phosphoprotein</keyword>
<dbReference type="SUPFAM" id="SSF53901">
    <property type="entry name" value="Thiolase-like"/>
    <property type="match status" value="1"/>
</dbReference>
<keyword evidence="1" id="KW-0596">Phosphopantetheine</keyword>
<comment type="caution">
    <text evidence="4">The sequence shown here is derived from an EMBL/GenBank/DDBJ whole genome shotgun (WGS) entry which is preliminary data.</text>
</comment>
<evidence type="ECO:0000256" key="2">
    <source>
        <dbReference type="ARBA" id="ARBA00022553"/>
    </source>
</evidence>